<reference evidence="6" key="1">
    <citation type="submission" date="2016-06" db="UniProtKB">
        <authorList>
            <consortium name="WormBaseParasite"/>
        </authorList>
    </citation>
    <scope>IDENTIFICATION</scope>
</reference>
<evidence type="ECO:0000313" key="5">
    <source>
        <dbReference type="Proteomes" id="UP000271098"/>
    </source>
</evidence>
<keyword evidence="1" id="KW-0862">Zinc</keyword>
<gene>
    <name evidence="4" type="ORF">GPUH_LOCUS1254</name>
</gene>
<dbReference type="PROSITE" id="PS50157">
    <property type="entry name" value="ZINC_FINGER_C2H2_2"/>
    <property type="match status" value="1"/>
</dbReference>
<organism evidence="6">
    <name type="scientific">Gongylonema pulchrum</name>
    <dbReference type="NCBI Taxonomy" id="637853"/>
    <lineage>
        <taxon>Eukaryota</taxon>
        <taxon>Metazoa</taxon>
        <taxon>Ecdysozoa</taxon>
        <taxon>Nematoda</taxon>
        <taxon>Chromadorea</taxon>
        <taxon>Rhabditida</taxon>
        <taxon>Spirurina</taxon>
        <taxon>Spiruromorpha</taxon>
        <taxon>Spiruroidea</taxon>
        <taxon>Gongylonematidae</taxon>
        <taxon>Gongylonema</taxon>
    </lineage>
</organism>
<dbReference type="Proteomes" id="UP000271098">
    <property type="component" value="Unassembled WGS sequence"/>
</dbReference>
<dbReference type="OrthoDB" id="5855132at2759"/>
<evidence type="ECO:0000313" key="4">
    <source>
        <dbReference type="EMBL" id="VDK29687.1"/>
    </source>
</evidence>
<dbReference type="WBParaSite" id="GPUH_0000125401-mRNA-1">
    <property type="protein sequence ID" value="GPUH_0000125401-mRNA-1"/>
    <property type="gene ID" value="GPUH_0000125401"/>
</dbReference>
<proteinExistence type="predicted"/>
<feature type="compositionally biased region" description="Low complexity" evidence="2">
    <location>
        <begin position="18"/>
        <end position="48"/>
    </location>
</feature>
<evidence type="ECO:0000259" key="3">
    <source>
        <dbReference type="PROSITE" id="PS50157"/>
    </source>
</evidence>
<dbReference type="SUPFAM" id="SSF57667">
    <property type="entry name" value="beta-beta-alpha zinc fingers"/>
    <property type="match status" value="1"/>
</dbReference>
<dbReference type="PROSITE" id="PS00028">
    <property type="entry name" value="ZINC_FINGER_C2H2_1"/>
    <property type="match status" value="1"/>
</dbReference>
<evidence type="ECO:0000256" key="1">
    <source>
        <dbReference type="PROSITE-ProRule" id="PRU00042"/>
    </source>
</evidence>
<keyword evidence="1" id="KW-0479">Metal-binding</keyword>
<dbReference type="InterPro" id="IPR013087">
    <property type="entry name" value="Znf_C2H2_type"/>
</dbReference>
<dbReference type="GO" id="GO:0008270">
    <property type="term" value="F:zinc ion binding"/>
    <property type="evidence" value="ECO:0007669"/>
    <property type="project" value="UniProtKB-KW"/>
</dbReference>
<reference evidence="4 5" key="2">
    <citation type="submission" date="2018-11" db="EMBL/GenBank/DDBJ databases">
        <authorList>
            <consortium name="Pathogen Informatics"/>
        </authorList>
    </citation>
    <scope>NUCLEOTIDE SEQUENCE [LARGE SCALE GENOMIC DNA]</scope>
</reference>
<name>A0A183CXR3_9BILA</name>
<accession>A0A183CXR3</accession>
<dbReference type="EMBL" id="UYRT01001461">
    <property type="protein sequence ID" value="VDK29687.1"/>
    <property type="molecule type" value="Genomic_DNA"/>
</dbReference>
<feature type="region of interest" description="Disordered" evidence="2">
    <location>
        <begin position="1"/>
        <end position="107"/>
    </location>
</feature>
<protein>
    <submittedName>
        <fullName evidence="6">C2H2-type domain-containing protein</fullName>
    </submittedName>
</protein>
<dbReference type="InterPro" id="IPR036236">
    <property type="entry name" value="Znf_C2H2_sf"/>
</dbReference>
<evidence type="ECO:0000313" key="6">
    <source>
        <dbReference type="WBParaSite" id="GPUH_0000125401-mRNA-1"/>
    </source>
</evidence>
<keyword evidence="5" id="KW-1185">Reference proteome</keyword>
<sequence length="169" mass="18278">MQKASMESAGDHHDFAPQQQQQQDSQTDASQNPTTGPAAAAEDSFPAADLKEVSSTPAAASEQMEQCSPVVPAQDPTVKPILNGTETEKTTPCLEKTPPPLPVSEETANAPDSVTELAPAFENAEVERGQLKDENGFIFYKCRFCGLTYNYLTTLRAHERVHNIDEVAS</sequence>
<dbReference type="AlphaFoldDB" id="A0A183CXR3"/>
<feature type="domain" description="C2H2-type" evidence="3">
    <location>
        <begin position="140"/>
        <end position="167"/>
    </location>
</feature>
<evidence type="ECO:0000256" key="2">
    <source>
        <dbReference type="SAM" id="MobiDB-lite"/>
    </source>
</evidence>
<feature type="compositionally biased region" description="Polar residues" evidence="2">
    <location>
        <begin position="53"/>
        <end position="66"/>
    </location>
</feature>
<keyword evidence="1" id="KW-0863">Zinc-finger</keyword>